<dbReference type="AlphaFoldDB" id="A0A4R6SCT9"/>
<dbReference type="Proteomes" id="UP000295444">
    <property type="component" value="Unassembled WGS sequence"/>
</dbReference>
<organism evidence="5 6">
    <name type="scientific">Labedaea rhizosphaerae</name>
    <dbReference type="NCBI Taxonomy" id="598644"/>
    <lineage>
        <taxon>Bacteria</taxon>
        <taxon>Bacillati</taxon>
        <taxon>Actinomycetota</taxon>
        <taxon>Actinomycetes</taxon>
        <taxon>Pseudonocardiales</taxon>
        <taxon>Pseudonocardiaceae</taxon>
        <taxon>Labedaea</taxon>
    </lineage>
</organism>
<evidence type="ECO:0000259" key="4">
    <source>
        <dbReference type="PROSITE" id="PS50043"/>
    </source>
</evidence>
<dbReference type="Pfam" id="PF00196">
    <property type="entry name" value="GerE"/>
    <property type="match status" value="1"/>
</dbReference>
<gene>
    <name evidence="5" type="ORF">EV186_103716</name>
</gene>
<dbReference type="InterPro" id="IPR000792">
    <property type="entry name" value="Tscrpt_reg_LuxR_C"/>
</dbReference>
<sequence length="206" mass="22051">MSVTRVAVQVPDPLTRAGLTSYLQSRPETTVVTCPPLDTDVIVLAVDRITPDVLATLRRWAGAAVVPVVLIIGELSEKELLTVVECRVAAVLPRAAATGDRLIASIKTVAAGGGLLPSKMLGDLLKQVEKMQREVLGPRGLNGSGLNTREIDVLRLMADGMDTAEIASKLCYSERTVKNVIYGVTSRLNLRNRAHAVAYALRTGII</sequence>
<dbReference type="EMBL" id="SNXZ01000003">
    <property type="protein sequence ID" value="TDP97752.1"/>
    <property type="molecule type" value="Genomic_DNA"/>
</dbReference>
<evidence type="ECO:0000256" key="3">
    <source>
        <dbReference type="ARBA" id="ARBA00023163"/>
    </source>
</evidence>
<proteinExistence type="predicted"/>
<keyword evidence="6" id="KW-1185">Reference proteome</keyword>
<dbReference type="RefSeq" id="WP_133850915.1">
    <property type="nucleotide sequence ID" value="NZ_SNXZ01000003.1"/>
</dbReference>
<dbReference type="CDD" id="cd06170">
    <property type="entry name" value="LuxR_C_like"/>
    <property type="match status" value="1"/>
</dbReference>
<accession>A0A4R6SCT9</accession>
<keyword evidence="2 5" id="KW-0238">DNA-binding</keyword>
<dbReference type="Gene3D" id="3.40.50.2300">
    <property type="match status" value="1"/>
</dbReference>
<dbReference type="InterPro" id="IPR016032">
    <property type="entry name" value="Sig_transdc_resp-reg_C-effctor"/>
</dbReference>
<evidence type="ECO:0000313" key="6">
    <source>
        <dbReference type="Proteomes" id="UP000295444"/>
    </source>
</evidence>
<keyword evidence="1" id="KW-0805">Transcription regulation</keyword>
<protein>
    <submittedName>
        <fullName evidence="5">DNA-binding NarL/FixJ family response regulator</fullName>
    </submittedName>
</protein>
<evidence type="ECO:0000256" key="1">
    <source>
        <dbReference type="ARBA" id="ARBA00023015"/>
    </source>
</evidence>
<dbReference type="SUPFAM" id="SSF46894">
    <property type="entry name" value="C-terminal effector domain of the bipartite response regulators"/>
    <property type="match status" value="1"/>
</dbReference>
<dbReference type="GO" id="GO:0006355">
    <property type="term" value="P:regulation of DNA-templated transcription"/>
    <property type="evidence" value="ECO:0007669"/>
    <property type="project" value="InterPro"/>
</dbReference>
<dbReference type="GO" id="GO:0003677">
    <property type="term" value="F:DNA binding"/>
    <property type="evidence" value="ECO:0007669"/>
    <property type="project" value="UniProtKB-KW"/>
</dbReference>
<evidence type="ECO:0000313" key="5">
    <source>
        <dbReference type="EMBL" id="TDP97752.1"/>
    </source>
</evidence>
<dbReference type="PANTHER" id="PTHR44688:SF16">
    <property type="entry name" value="DNA-BINDING TRANSCRIPTIONAL ACTIVATOR DEVR_DOSR"/>
    <property type="match status" value="1"/>
</dbReference>
<feature type="domain" description="HTH luxR-type" evidence="4">
    <location>
        <begin position="142"/>
        <end position="204"/>
    </location>
</feature>
<dbReference type="SMART" id="SM00421">
    <property type="entry name" value="HTH_LUXR"/>
    <property type="match status" value="1"/>
</dbReference>
<dbReference type="OrthoDB" id="4309410at2"/>
<name>A0A4R6SCT9_LABRH</name>
<keyword evidence="3" id="KW-0804">Transcription</keyword>
<dbReference type="PROSITE" id="PS50043">
    <property type="entry name" value="HTH_LUXR_2"/>
    <property type="match status" value="1"/>
</dbReference>
<reference evidence="5 6" key="1">
    <citation type="submission" date="2019-03" db="EMBL/GenBank/DDBJ databases">
        <title>Genomic Encyclopedia of Type Strains, Phase IV (KMG-IV): sequencing the most valuable type-strain genomes for metagenomic binning, comparative biology and taxonomic classification.</title>
        <authorList>
            <person name="Goeker M."/>
        </authorList>
    </citation>
    <scope>NUCLEOTIDE SEQUENCE [LARGE SCALE GENOMIC DNA]</scope>
    <source>
        <strain evidence="5 6">DSM 45361</strain>
    </source>
</reference>
<evidence type="ECO:0000256" key="2">
    <source>
        <dbReference type="ARBA" id="ARBA00023125"/>
    </source>
</evidence>
<dbReference type="PRINTS" id="PR00038">
    <property type="entry name" value="HTHLUXR"/>
</dbReference>
<comment type="caution">
    <text evidence="5">The sequence shown here is derived from an EMBL/GenBank/DDBJ whole genome shotgun (WGS) entry which is preliminary data.</text>
</comment>
<dbReference type="PANTHER" id="PTHR44688">
    <property type="entry name" value="DNA-BINDING TRANSCRIPTIONAL ACTIVATOR DEVR_DOSR"/>
    <property type="match status" value="1"/>
</dbReference>